<keyword evidence="2" id="KW-1133">Transmembrane helix</keyword>
<keyword evidence="2" id="KW-0812">Transmembrane</keyword>
<organism evidence="3 4">
    <name type="scientific">Pleomassaria siparia CBS 279.74</name>
    <dbReference type="NCBI Taxonomy" id="1314801"/>
    <lineage>
        <taxon>Eukaryota</taxon>
        <taxon>Fungi</taxon>
        <taxon>Dikarya</taxon>
        <taxon>Ascomycota</taxon>
        <taxon>Pezizomycotina</taxon>
        <taxon>Dothideomycetes</taxon>
        <taxon>Pleosporomycetidae</taxon>
        <taxon>Pleosporales</taxon>
        <taxon>Pleomassariaceae</taxon>
        <taxon>Pleomassaria</taxon>
    </lineage>
</organism>
<evidence type="ECO:0000313" key="3">
    <source>
        <dbReference type="EMBL" id="KAF2708667.1"/>
    </source>
</evidence>
<dbReference type="InterPro" id="IPR038872">
    <property type="entry name" value="Put_GTT3"/>
</dbReference>
<evidence type="ECO:0000256" key="2">
    <source>
        <dbReference type="SAM" id="Phobius"/>
    </source>
</evidence>
<dbReference type="OrthoDB" id="4034134at2759"/>
<accession>A0A6G1K8H4</accession>
<gene>
    <name evidence="3" type="ORF">K504DRAFT_467902</name>
</gene>
<sequence>MSSSWLQRKRKGELYELCERANLPADESLLKDDLVAVLYRHLEDGESTFAKDPTFADFYSRPTRGASPVKRERSSPAEGLTQFPLKTTRRRQTLIKSQLESEERTPEKALVTRTPQHVSRISSRLSQVDIPASPAQLAEVADQSFQAAKTKANELWEKTRFEEFKEIVRENASSVTTIQFLVLLIEASGLQWNTLSTTHVFNSPTTASLNLQSRPVYFPDLTTLLTSDFWAPATLWSLTSWALPLLFSYFFNLTLRTNTKHKTTSRQYTADPLTFNIVRAILAYSVYRIPTISPAVLGEPGVAHAVNLGWGPFAESTVGTVRNNVPGGYHGLQIGAIVGVLYSIYDAALRK</sequence>
<dbReference type="EMBL" id="MU005771">
    <property type="protein sequence ID" value="KAF2708667.1"/>
    <property type="molecule type" value="Genomic_DNA"/>
</dbReference>
<dbReference type="PANTHER" id="PTHR41807">
    <property type="entry name" value="GLUTATHIONE TRANSFERASE 3"/>
    <property type="match status" value="1"/>
</dbReference>
<dbReference type="GO" id="GO:0016020">
    <property type="term" value="C:membrane"/>
    <property type="evidence" value="ECO:0007669"/>
    <property type="project" value="TreeGrafter"/>
</dbReference>
<name>A0A6G1K8H4_9PLEO</name>
<proteinExistence type="predicted"/>
<feature type="region of interest" description="Disordered" evidence="1">
    <location>
        <begin position="61"/>
        <end position="83"/>
    </location>
</feature>
<dbReference type="Proteomes" id="UP000799428">
    <property type="component" value="Unassembled WGS sequence"/>
</dbReference>
<keyword evidence="4" id="KW-1185">Reference proteome</keyword>
<protein>
    <submittedName>
        <fullName evidence="3">Uncharacterized protein</fullName>
    </submittedName>
</protein>
<reference evidence="3" key="1">
    <citation type="journal article" date="2020" name="Stud. Mycol.">
        <title>101 Dothideomycetes genomes: a test case for predicting lifestyles and emergence of pathogens.</title>
        <authorList>
            <person name="Haridas S."/>
            <person name="Albert R."/>
            <person name="Binder M."/>
            <person name="Bloem J."/>
            <person name="Labutti K."/>
            <person name="Salamov A."/>
            <person name="Andreopoulos B."/>
            <person name="Baker S."/>
            <person name="Barry K."/>
            <person name="Bills G."/>
            <person name="Bluhm B."/>
            <person name="Cannon C."/>
            <person name="Castanera R."/>
            <person name="Culley D."/>
            <person name="Daum C."/>
            <person name="Ezra D."/>
            <person name="Gonzalez J."/>
            <person name="Henrissat B."/>
            <person name="Kuo A."/>
            <person name="Liang C."/>
            <person name="Lipzen A."/>
            <person name="Lutzoni F."/>
            <person name="Magnuson J."/>
            <person name="Mondo S."/>
            <person name="Nolan M."/>
            <person name="Ohm R."/>
            <person name="Pangilinan J."/>
            <person name="Park H.-J."/>
            <person name="Ramirez L."/>
            <person name="Alfaro M."/>
            <person name="Sun H."/>
            <person name="Tritt A."/>
            <person name="Yoshinaga Y."/>
            <person name="Zwiers L.-H."/>
            <person name="Turgeon B."/>
            <person name="Goodwin S."/>
            <person name="Spatafora J."/>
            <person name="Crous P."/>
            <person name="Grigoriev I."/>
        </authorList>
    </citation>
    <scope>NUCLEOTIDE SEQUENCE</scope>
    <source>
        <strain evidence="3">CBS 279.74</strain>
    </source>
</reference>
<evidence type="ECO:0000313" key="4">
    <source>
        <dbReference type="Proteomes" id="UP000799428"/>
    </source>
</evidence>
<evidence type="ECO:0000256" key="1">
    <source>
        <dbReference type="SAM" id="MobiDB-lite"/>
    </source>
</evidence>
<feature type="transmembrane region" description="Helical" evidence="2">
    <location>
        <begin position="229"/>
        <end position="251"/>
    </location>
</feature>
<dbReference type="AlphaFoldDB" id="A0A6G1K8H4"/>
<dbReference type="PANTHER" id="PTHR41807:SF1">
    <property type="entry name" value="GLUTATHIONE TRANSFERASE 3"/>
    <property type="match status" value="1"/>
</dbReference>
<keyword evidence="2" id="KW-0472">Membrane</keyword>